<evidence type="ECO:0000259" key="1">
    <source>
        <dbReference type="PROSITE" id="PS50801"/>
    </source>
</evidence>
<accession>A0A382JKW7</accession>
<feature type="domain" description="STAS" evidence="1">
    <location>
        <begin position="1"/>
        <end position="91"/>
    </location>
</feature>
<dbReference type="AlphaFoldDB" id="A0A382JKW7"/>
<name>A0A382JKW7_9ZZZZ</name>
<dbReference type="InterPro" id="IPR036513">
    <property type="entry name" value="STAS_dom_sf"/>
</dbReference>
<sequence>MHTTVDATHVLKLTGDVKVSQSPALSRFIENLAEFDILKSFVIDLTDALSIDSTALGFLAKIAIHTENRFQFKPTIVCCSDDINKVMDSMG</sequence>
<dbReference type="SUPFAM" id="SSF52091">
    <property type="entry name" value="SpoIIaa-like"/>
    <property type="match status" value="1"/>
</dbReference>
<proteinExistence type="predicted"/>
<dbReference type="Gene3D" id="3.30.750.24">
    <property type="entry name" value="STAS domain"/>
    <property type="match status" value="1"/>
</dbReference>
<feature type="non-terminal residue" evidence="2">
    <location>
        <position position="91"/>
    </location>
</feature>
<protein>
    <recommendedName>
        <fullName evidence="1">STAS domain-containing protein</fullName>
    </recommendedName>
</protein>
<dbReference type="CDD" id="cd07043">
    <property type="entry name" value="STAS_anti-anti-sigma_factors"/>
    <property type="match status" value="1"/>
</dbReference>
<dbReference type="InterPro" id="IPR002645">
    <property type="entry name" value="STAS_dom"/>
</dbReference>
<dbReference type="Pfam" id="PF01740">
    <property type="entry name" value="STAS"/>
    <property type="match status" value="1"/>
</dbReference>
<evidence type="ECO:0000313" key="2">
    <source>
        <dbReference type="EMBL" id="SVC11992.1"/>
    </source>
</evidence>
<dbReference type="EMBL" id="UINC01074617">
    <property type="protein sequence ID" value="SVC11992.1"/>
    <property type="molecule type" value="Genomic_DNA"/>
</dbReference>
<dbReference type="PROSITE" id="PS50801">
    <property type="entry name" value="STAS"/>
    <property type="match status" value="1"/>
</dbReference>
<reference evidence="2" key="1">
    <citation type="submission" date="2018-05" db="EMBL/GenBank/DDBJ databases">
        <authorList>
            <person name="Lanie J.A."/>
            <person name="Ng W.-L."/>
            <person name="Kazmierczak K.M."/>
            <person name="Andrzejewski T.M."/>
            <person name="Davidsen T.M."/>
            <person name="Wayne K.J."/>
            <person name="Tettelin H."/>
            <person name="Glass J.I."/>
            <person name="Rusch D."/>
            <person name="Podicherti R."/>
            <person name="Tsui H.-C.T."/>
            <person name="Winkler M.E."/>
        </authorList>
    </citation>
    <scope>NUCLEOTIDE SEQUENCE</scope>
</reference>
<organism evidence="2">
    <name type="scientific">marine metagenome</name>
    <dbReference type="NCBI Taxonomy" id="408172"/>
    <lineage>
        <taxon>unclassified sequences</taxon>
        <taxon>metagenomes</taxon>
        <taxon>ecological metagenomes</taxon>
    </lineage>
</organism>
<gene>
    <name evidence="2" type="ORF">METZ01_LOCUS264846</name>
</gene>